<evidence type="ECO:0000313" key="2">
    <source>
        <dbReference type="EMBL" id="MPC74034.1"/>
    </source>
</evidence>
<feature type="compositionally biased region" description="Basic and acidic residues" evidence="1">
    <location>
        <begin position="23"/>
        <end position="34"/>
    </location>
</feature>
<dbReference type="EMBL" id="VSRR010038093">
    <property type="protein sequence ID" value="MPC74034.1"/>
    <property type="molecule type" value="Genomic_DNA"/>
</dbReference>
<proteinExistence type="predicted"/>
<gene>
    <name evidence="2" type="ORF">E2C01_068379</name>
</gene>
<feature type="region of interest" description="Disordered" evidence="1">
    <location>
        <begin position="1"/>
        <end position="85"/>
    </location>
</feature>
<organism evidence="2 3">
    <name type="scientific">Portunus trituberculatus</name>
    <name type="common">Swimming crab</name>
    <name type="synonym">Neptunus trituberculatus</name>
    <dbReference type="NCBI Taxonomy" id="210409"/>
    <lineage>
        <taxon>Eukaryota</taxon>
        <taxon>Metazoa</taxon>
        <taxon>Ecdysozoa</taxon>
        <taxon>Arthropoda</taxon>
        <taxon>Crustacea</taxon>
        <taxon>Multicrustacea</taxon>
        <taxon>Malacostraca</taxon>
        <taxon>Eumalacostraca</taxon>
        <taxon>Eucarida</taxon>
        <taxon>Decapoda</taxon>
        <taxon>Pleocyemata</taxon>
        <taxon>Brachyura</taxon>
        <taxon>Eubrachyura</taxon>
        <taxon>Portunoidea</taxon>
        <taxon>Portunidae</taxon>
        <taxon>Portuninae</taxon>
        <taxon>Portunus</taxon>
    </lineage>
</organism>
<evidence type="ECO:0000256" key="1">
    <source>
        <dbReference type="SAM" id="MobiDB-lite"/>
    </source>
</evidence>
<keyword evidence="3" id="KW-1185">Reference proteome</keyword>
<dbReference type="Proteomes" id="UP000324222">
    <property type="component" value="Unassembled WGS sequence"/>
</dbReference>
<sequence length="85" mass="9159">MLRCNGLVSLPPRPAVPTTGAREVTRRQARHREPPPPLGYVTPGPRTAPAPPHRTDSAIPPRRRPRDPPPGPTLCHALLGLASMV</sequence>
<reference evidence="2 3" key="1">
    <citation type="submission" date="2019-05" db="EMBL/GenBank/DDBJ databases">
        <title>Another draft genome of Portunus trituberculatus and its Hox gene families provides insights of decapod evolution.</title>
        <authorList>
            <person name="Jeong J.-H."/>
            <person name="Song I."/>
            <person name="Kim S."/>
            <person name="Choi T."/>
            <person name="Kim D."/>
            <person name="Ryu S."/>
            <person name="Kim W."/>
        </authorList>
    </citation>
    <scope>NUCLEOTIDE SEQUENCE [LARGE SCALE GENOMIC DNA]</scope>
    <source>
        <tissue evidence="2">Muscle</tissue>
    </source>
</reference>
<protein>
    <submittedName>
        <fullName evidence="2">Uncharacterized protein</fullName>
    </submittedName>
</protein>
<dbReference type="AlphaFoldDB" id="A0A5B7HZW3"/>
<comment type="caution">
    <text evidence="2">The sequence shown here is derived from an EMBL/GenBank/DDBJ whole genome shotgun (WGS) entry which is preliminary data.</text>
</comment>
<evidence type="ECO:0000313" key="3">
    <source>
        <dbReference type="Proteomes" id="UP000324222"/>
    </source>
</evidence>
<accession>A0A5B7HZW3</accession>
<name>A0A5B7HZW3_PORTR</name>